<dbReference type="GO" id="GO:0006355">
    <property type="term" value="P:regulation of DNA-templated transcription"/>
    <property type="evidence" value="ECO:0007669"/>
    <property type="project" value="InterPro"/>
</dbReference>
<reference evidence="2 3" key="1">
    <citation type="journal article" date="2019" name="Sci. Transl. Med.">
        <title>Quorum sensing between bacterial species on the skin protects against epidermal injury in atopic dermatitis.</title>
        <authorList>
            <person name="Williams M.R."/>
        </authorList>
    </citation>
    <scope>NUCLEOTIDE SEQUENCE [LARGE SCALE GENOMIC DNA]</scope>
    <source>
        <strain evidence="2 3">E7</strain>
    </source>
</reference>
<dbReference type="RefSeq" id="WP_131512984.1">
    <property type="nucleotide sequence ID" value="NZ_SCHB01000015.1"/>
</dbReference>
<dbReference type="EMBL" id="SCHB01000015">
    <property type="protein sequence ID" value="TBW69953.1"/>
    <property type="molecule type" value="Genomic_DNA"/>
</dbReference>
<dbReference type="InterPro" id="IPR012318">
    <property type="entry name" value="HTH_CRP"/>
</dbReference>
<dbReference type="GO" id="GO:0006276">
    <property type="term" value="P:plasmid maintenance"/>
    <property type="evidence" value="ECO:0007669"/>
    <property type="project" value="InterPro"/>
</dbReference>
<protein>
    <submittedName>
        <fullName evidence="2">Replication/maintenance protein RepL</fullName>
    </submittedName>
</protein>
<dbReference type="GO" id="GO:0006260">
    <property type="term" value="P:DNA replication"/>
    <property type="evidence" value="ECO:0007669"/>
    <property type="project" value="InterPro"/>
</dbReference>
<dbReference type="SUPFAM" id="SSF46785">
    <property type="entry name" value="Winged helix' DNA-binding domain"/>
    <property type="match status" value="1"/>
</dbReference>
<dbReference type="InterPro" id="IPR008813">
    <property type="entry name" value="Plasmid_replication_RepL"/>
</dbReference>
<dbReference type="AlphaFoldDB" id="A0A4Q9W6B2"/>
<dbReference type="GO" id="GO:0003677">
    <property type="term" value="F:DNA binding"/>
    <property type="evidence" value="ECO:0007669"/>
    <property type="project" value="InterPro"/>
</dbReference>
<dbReference type="Pfam" id="PF05732">
    <property type="entry name" value="RepL"/>
    <property type="match status" value="1"/>
</dbReference>
<evidence type="ECO:0000313" key="2">
    <source>
        <dbReference type="EMBL" id="TBW69953.1"/>
    </source>
</evidence>
<evidence type="ECO:0000313" key="3">
    <source>
        <dbReference type="Proteomes" id="UP000293637"/>
    </source>
</evidence>
<feature type="domain" description="HTH crp-type" evidence="1">
    <location>
        <begin position="69"/>
        <end position="116"/>
    </location>
</feature>
<dbReference type="InterPro" id="IPR036390">
    <property type="entry name" value="WH_DNA-bd_sf"/>
</dbReference>
<name>A0A4Q9W6B2_STALU</name>
<dbReference type="Gene3D" id="1.10.10.10">
    <property type="entry name" value="Winged helix-like DNA-binding domain superfamily/Winged helix DNA-binding domain"/>
    <property type="match status" value="1"/>
</dbReference>
<sequence>MRERYGTVYKGKEEFINKDSGEVVQFDKLYRAQTGGNFVKMYMELFGEMLGLLNKKGEIMQYLFKDLNLSSNTVIKTVRELAEETNTSTKTVTETLKVMEKGNIIKRKTGVIMINPAFLMRGDDNKKRFLLLEFEHFDRENELEHALNEYESFK</sequence>
<comment type="caution">
    <text evidence="2">The sequence shown here is derived from an EMBL/GenBank/DDBJ whole genome shotgun (WGS) entry which is preliminary data.</text>
</comment>
<evidence type="ECO:0000259" key="1">
    <source>
        <dbReference type="SMART" id="SM00419"/>
    </source>
</evidence>
<organism evidence="2 3">
    <name type="scientific">Staphylococcus lugdunensis</name>
    <dbReference type="NCBI Taxonomy" id="28035"/>
    <lineage>
        <taxon>Bacteria</taxon>
        <taxon>Bacillati</taxon>
        <taxon>Bacillota</taxon>
        <taxon>Bacilli</taxon>
        <taxon>Bacillales</taxon>
        <taxon>Staphylococcaceae</taxon>
        <taxon>Staphylococcus</taxon>
    </lineage>
</organism>
<proteinExistence type="predicted"/>
<accession>A0A4Q9W6B2</accession>
<dbReference type="InterPro" id="IPR036388">
    <property type="entry name" value="WH-like_DNA-bd_sf"/>
</dbReference>
<dbReference type="Proteomes" id="UP000293637">
    <property type="component" value="Unassembled WGS sequence"/>
</dbReference>
<gene>
    <name evidence="2" type="ORF">EQ812_12330</name>
</gene>
<dbReference type="SMART" id="SM00419">
    <property type="entry name" value="HTH_CRP"/>
    <property type="match status" value="1"/>
</dbReference>
<dbReference type="CDD" id="cd00092">
    <property type="entry name" value="HTH_CRP"/>
    <property type="match status" value="1"/>
</dbReference>